<comment type="caution">
    <text evidence="1">The sequence shown here is derived from an EMBL/GenBank/DDBJ whole genome shotgun (WGS) entry which is preliminary data.</text>
</comment>
<evidence type="ECO:0008006" key="3">
    <source>
        <dbReference type="Google" id="ProtNLM"/>
    </source>
</evidence>
<dbReference type="EMBL" id="JAEQND010000013">
    <property type="protein sequence ID" value="MBL0427711.1"/>
    <property type="molecule type" value="Genomic_DNA"/>
</dbReference>
<dbReference type="Proteomes" id="UP000622707">
    <property type="component" value="Unassembled WGS sequence"/>
</dbReference>
<protein>
    <recommendedName>
        <fullName evidence="3">Class I SAM-dependent methyltransferase</fullName>
    </recommendedName>
</protein>
<dbReference type="RefSeq" id="WP_201692345.1">
    <property type="nucleotide sequence ID" value="NZ_JAEQND010000013.1"/>
</dbReference>
<organism evidence="1 2">
    <name type="scientific">Ramlibacter alkalitolerans</name>
    <dbReference type="NCBI Taxonomy" id="2039631"/>
    <lineage>
        <taxon>Bacteria</taxon>
        <taxon>Pseudomonadati</taxon>
        <taxon>Pseudomonadota</taxon>
        <taxon>Betaproteobacteria</taxon>
        <taxon>Burkholderiales</taxon>
        <taxon>Comamonadaceae</taxon>
        <taxon>Ramlibacter</taxon>
    </lineage>
</organism>
<proteinExistence type="predicted"/>
<keyword evidence="2" id="KW-1185">Reference proteome</keyword>
<evidence type="ECO:0000313" key="1">
    <source>
        <dbReference type="EMBL" id="MBL0427711.1"/>
    </source>
</evidence>
<sequence>MSIEFRRFDPYLTRDLRTEALTARGRLKVLPASFYASTSVEERAVFGARTAAYVLPTTELVEWLRRFIGGRSALEIGAGNGVLAEALGITAADSCMQRRPEIAAYYRALQQPVVQYGANVQERDAQAAVRHYKPKVVVAAWVTHKYEADRHDAGGNQDGVAEEDVIAQCESYVFIGNRHVHRGKSIWKLPHVSFEPPWLYSRAHNGSPDFIAVWGRVPGPLADV</sequence>
<gene>
    <name evidence="1" type="ORF">JI746_21530</name>
</gene>
<name>A0ABS1JV02_9BURK</name>
<reference evidence="1 2" key="1">
    <citation type="journal article" date="2017" name="Int. J. Syst. Evol. Microbiol.">
        <title>Ramlibacter alkalitolerans sp. nov., alkali-tolerant bacterium isolated from soil of ginseng.</title>
        <authorList>
            <person name="Lee D.H."/>
            <person name="Cha C.J."/>
        </authorList>
    </citation>
    <scope>NUCLEOTIDE SEQUENCE [LARGE SCALE GENOMIC DNA]</scope>
    <source>
        <strain evidence="1 2">KACC 19305</strain>
    </source>
</reference>
<accession>A0ABS1JV02</accession>
<evidence type="ECO:0000313" key="2">
    <source>
        <dbReference type="Proteomes" id="UP000622707"/>
    </source>
</evidence>